<dbReference type="AlphaFoldDB" id="A0A8H2DS73"/>
<comment type="caution">
    <text evidence="1">The sequence shown here is derived from an EMBL/GenBank/DDBJ whole genome shotgun (WGS) entry which is preliminary data.</text>
</comment>
<name>A0A8H2DS73_ORBOL</name>
<gene>
    <name evidence="1" type="ORF">EYR41_010724</name>
</gene>
<protein>
    <submittedName>
        <fullName evidence="1">Uncharacterized protein</fullName>
    </submittedName>
</protein>
<evidence type="ECO:0000313" key="1">
    <source>
        <dbReference type="EMBL" id="TGJ64684.1"/>
    </source>
</evidence>
<dbReference type="Proteomes" id="UP000297595">
    <property type="component" value="Unassembled WGS sequence"/>
</dbReference>
<proteinExistence type="predicted"/>
<accession>A0A8H2DS73</accession>
<sequence length="132" mass="14773">MNCRILSTCPAARLQSYPAIPGMLAGIPRGHDIEHRYLQWSLKKLFVGFPVTGHDITVHEQSVHSWLSRLSNARRYRPKSGVKVNPSEHTGIQAIWLILRDSIVCAFNLHAGNSIRGFANQSFVKQGAVSFH</sequence>
<organism evidence="1 2">
    <name type="scientific">Orbilia oligospora</name>
    <name type="common">Nematode-trapping fungus</name>
    <name type="synonym">Arthrobotrys oligospora</name>
    <dbReference type="NCBI Taxonomy" id="2813651"/>
    <lineage>
        <taxon>Eukaryota</taxon>
        <taxon>Fungi</taxon>
        <taxon>Dikarya</taxon>
        <taxon>Ascomycota</taxon>
        <taxon>Pezizomycotina</taxon>
        <taxon>Orbiliomycetes</taxon>
        <taxon>Orbiliales</taxon>
        <taxon>Orbiliaceae</taxon>
        <taxon>Orbilia</taxon>
    </lineage>
</organism>
<dbReference type="EMBL" id="SOZJ01000007">
    <property type="protein sequence ID" value="TGJ64684.1"/>
    <property type="molecule type" value="Genomic_DNA"/>
</dbReference>
<reference evidence="1 2" key="1">
    <citation type="submission" date="2019-03" db="EMBL/GenBank/DDBJ databases">
        <title>Nematode-trapping fungi genome.</title>
        <authorList>
            <person name="Vidal-Diez De Ulzurrun G."/>
        </authorList>
    </citation>
    <scope>NUCLEOTIDE SEQUENCE [LARGE SCALE GENOMIC DNA]</scope>
    <source>
        <strain evidence="1 2">TWF154</strain>
    </source>
</reference>
<evidence type="ECO:0000313" key="2">
    <source>
        <dbReference type="Proteomes" id="UP000297595"/>
    </source>
</evidence>